<name>A0A438IVT3_VITVI</name>
<dbReference type="AlphaFoldDB" id="A0A438IVT3"/>
<gene>
    <name evidence="2" type="ORF">CK203_026477</name>
</gene>
<feature type="compositionally biased region" description="Basic and acidic residues" evidence="1">
    <location>
        <begin position="241"/>
        <end position="254"/>
    </location>
</feature>
<evidence type="ECO:0000256" key="1">
    <source>
        <dbReference type="SAM" id="MobiDB-lite"/>
    </source>
</evidence>
<accession>A0A438IVT3</accession>
<evidence type="ECO:0000313" key="2">
    <source>
        <dbReference type="EMBL" id="RVX00746.1"/>
    </source>
</evidence>
<feature type="region of interest" description="Disordered" evidence="1">
    <location>
        <begin position="101"/>
        <end position="152"/>
    </location>
</feature>
<feature type="compositionally biased region" description="Low complexity" evidence="1">
    <location>
        <begin position="101"/>
        <end position="111"/>
    </location>
</feature>
<evidence type="ECO:0000313" key="3">
    <source>
        <dbReference type="Proteomes" id="UP000288805"/>
    </source>
</evidence>
<protein>
    <submittedName>
        <fullName evidence="2">Uncharacterized protein</fullName>
    </submittedName>
</protein>
<dbReference type="Proteomes" id="UP000288805">
    <property type="component" value="Unassembled WGS sequence"/>
</dbReference>
<proteinExistence type="predicted"/>
<feature type="region of interest" description="Disordered" evidence="1">
    <location>
        <begin position="238"/>
        <end position="296"/>
    </location>
</feature>
<organism evidence="2 3">
    <name type="scientific">Vitis vinifera</name>
    <name type="common">Grape</name>
    <dbReference type="NCBI Taxonomy" id="29760"/>
    <lineage>
        <taxon>Eukaryota</taxon>
        <taxon>Viridiplantae</taxon>
        <taxon>Streptophyta</taxon>
        <taxon>Embryophyta</taxon>
        <taxon>Tracheophyta</taxon>
        <taxon>Spermatophyta</taxon>
        <taxon>Magnoliopsida</taxon>
        <taxon>eudicotyledons</taxon>
        <taxon>Gunneridae</taxon>
        <taxon>Pentapetalae</taxon>
        <taxon>rosids</taxon>
        <taxon>Vitales</taxon>
        <taxon>Vitaceae</taxon>
        <taxon>Viteae</taxon>
        <taxon>Vitis</taxon>
    </lineage>
</organism>
<comment type="caution">
    <text evidence="2">The sequence shown here is derived from an EMBL/GenBank/DDBJ whole genome shotgun (WGS) entry which is preliminary data.</text>
</comment>
<sequence>MGGKSLIPPPEQVVRDCAKCEELLDVASIRNLATLAQDSQPYILNIIPKRLPKNVVAGKHFVFKDLPFYAEAREPARPSVEKKKKVAATGIIIRSLVPSSSSASTCESSLSRRVPDANESRPSIPTHEHLTLSVGEESEVNQPVPPCSEPEDDQLAISDKLVTKELGPSSIEPAPPILIVIDEAATDGMESPCREPDHLAIVVADKPIARRPVAPHDLQAGFGKRLQGRLREAMEASCSSVHEDQLERIRRDDGFGPMSSPDTAQPGGLVHEEGGASPALGEDSGHSASSGGGLGQ</sequence>
<dbReference type="EMBL" id="QGNW01000079">
    <property type="protein sequence ID" value="RVX00746.1"/>
    <property type="molecule type" value="Genomic_DNA"/>
</dbReference>
<reference evidence="2 3" key="1">
    <citation type="journal article" date="2018" name="PLoS Genet.">
        <title>Population sequencing reveals clonal diversity and ancestral inbreeding in the grapevine cultivar Chardonnay.</title>
        <authorList>
            <person name="Roach M.J."/>
            <person name="Johnson D.L."/>
            <person name="Bohlmann J."/>
            <person name="van Vuuren H.J."/>
            <person name="Jones S.J."/>
            <person name="Pretorius I.S."/>
            <person name="Schmidt S.A."/>
            <person name="Borneman A.R."/>
        </authorList>
    </citation>
    <scope>NUCLEOTIDE SEQUENCE [LARGE SCALE GENOMIC DNA]</scope>
    <source>
        <strain evidence="3">cv. Chardonnay</strain>
        <tissue evidence="2">Leaf</tissue>
    </source>
</reference>